<feature type="chain" id="PRO_5032954528" description="PorV/PorQ family protein" evidence="1">
    <location>
        <begin position="31"/>
        <end position="292"/>
    </location>
</feature>
<dbReference type="Gene3D" id="2.40.160.60">
    <property type="entry name" value="Outer membrane protein transport protein (OMPP1/FadL/TodX)"/>
    <property type="match status" value="1"/>
</dbReference>
<proteinExistence type="predicted"/>
<evidence type="ECO:0000256" key="1">
    <source>
        <dbReference type="SAM" id="SignalP"/>
    </source>
</evidence>
<dbReference type="Proteomes" id="UP000557307">
    <property type="component" value="Unassembled WGS sequence"/>
</dbReference>
<accession>A0A840TQV1</accession>
<sequence length="292" mass="31641">MRCKRYVLVRKVPFALVLGALLAGRLPVVASADVFPIGARAWSLANAVVAQSNRYAIFNNVAGLAGVDEPSLFSSYHSHYGFEGLHTLAFGAVVPLHEGLTGGFSVQRFGDELYNDLALGVGVGHRINWVSLGIKINYVQVAANAASLAISRKAVAVELGGIARLNAQLTLGAHLYNVTQSTYSGETTARLPTLLKTGLTYEPSQVLRLSAELYKDTDYPLSLRTGLEYEVVSNVFLRTGIATKPHTNHFGAGFLARQFAIDYALHTHSQLGWSHHFTLGYALEKSKKKALE</sequence>
<dbReference type="AlphaFoldDB" id="A0A840TQV1"/>
<organism evidence="2 3">
    <name type="scientific">Rhabdobacter roseus</name>
    <dbReference type="NCBI Taxonomy" id="1655419"/>
    <lineage>
        <taxon>Bacteria</taxon>
        <taxon>Pseudomonadati</taxon>
        <taxon>Bacteroidota</taxon>
        <taxon>Cytophagia</taxon>
        <taxon>Cytophagales</taxon>
        <taxon>Cytophagaceae</taxon>
        <taxon>Rhabdobacter</taxon>
    </lineage>
</organism>
<dbReference type="RefSeq" id="WP_184170536.1">
    <property type="nucleotide sequence ID" value="NZ_JACHGF010000001.1"/>
</dbReference>
<name>A0A840TQV1_9BACT</name>
<dbReference type="EMBL" id="JACHGF010000001">
    <property type="protein sequence ID" value="MBB5282420.1"/>
    <property type="molecule type" value="Genomic_DNA"/>
</dbReference>
<comment type="caution">
    <text evidence="2">The sequence shown here is derived from an EMBL/GenBank/DDBJ whole genome shotgun (WGS) entry which is preliminary data.</text>
</comment>
<keyword evidence="1" id="KW-0732">Signal</keyword>
<evidence type="ECO:0000313" key="2">
    <source>
        <dbReference type="EMBL" id="MBB5282420.1"/>
    </source>
</evidence>
<evidence type="ECO:0008006" key="4">
    <source>
        <dbReference type="Google" id="ProtNLM"/>
    </source>
</evidence>
<protein>
    <recommendedName>
        <fullName evidence="4">PorV/PorQ family protein</fullName>
    </recommendedName>
</protein>
<reference evidence="2 3" key="1">
    <citation type="submission" date="2020-08" db="EMBL/GenBank/DDBJ databases">
        <title>Genomic Encyclopedia of Type Strains, Phase IV (KMG-IV): sequencing the most valuable type-strain genomes for metagenomic binning, comparative biology and taxonomic classification.</title>
        <authorList>
            <person name="Goeker M."/>
        </authorList>
    </citation>
    <scope>NUCLEOTIDE SEQUENCE [LARGE SCALE GENOMIC DNA]</scope>
    <source>
        <strain evidence="2 3">DSM 105074</strain>
    </source>
</reference>
<evidence type="ECO:0000313" key="3">
    <source>
        <dbReference type="Proteomes" id="UP000557307"/>
    </source>
</evidence>
<feature type="signal peptide" evidence="1">
    <location>
        <begin position="1"/>
        <end position="30"/>
    </location>
</feature>
<gene>
    <name evidence="2" type="ORF">HNQ92_000541</name>
</gene>
<keyword evidence="3" id="KW-1185">Reference proteome</keyword>